<keyword evidence="2" id="KW-1185">Reference proteome</keyword>
<name>A0A5B6WV98_9ROSI</name>
<proteinExistence type="predicted"/>
<dbReference type="AlphaFoldDB" id="A0A5B6WV98"/>
<dbReference type="Proteomes" id="UP000325315">
    <property type="component" value="Unassembled WGS sequence"/>
</dbReference>
<gene>
    <name evidence="1" type="ORF">EPI10_006776</name>
</gene>
<evidence type="ECO:0000313" key="2">
    <source>
        <dbReference type="Proteomes" id="UP000325315"/>
    </source>
</evidence>
<dbReference type="EMBL" id="SMMG02000002">
    <property type="protein sequence ID" value="KAA3484707.1"/>
    <property type="molecule type" value="Genomic_DNA"/>
</dbReference>
<organism evidence="1 2">
    <name type="scientific">Gossypium australe</name>
    <dbReference type="NCBI Taxonomy" id="47621"/>
    <lineage>
        <taxon>Eukaryota</taxon>
        <taxon>Viridiplantae</taxon>
        <taxon>Streptophyta</taxon>
        <taxon>Embryophyta</taxon>
        <taxon>Tracheophyta</taxon>
        <taxon>Spermatophyta</taxon>
        <taxon>Magnoliopsida</taxon>
        <taxon>eudicotyledons</taxon>
        <taxon>Gunneridae</taxon>
        <taxon>Pentapetalae</taxon>
        <taxon>rosids</taxon>
        <taxon>malvids</taxon>
        <taxon>Malvales</taxon>
        <taxon>Malvaceae</taxon>
        <taxon>Malvoideae</taxon>
        <taxon>Gossypium</taxon>
    </lineage>
</organism>
<protein>
    <submittedName>
        <fullName evidence="1">Uncharacterized protein</fullName>
    </submittedName>
</protein>
<accession>A0A5B6WV98</accession>
<sequence length="59" mass="6819">MEFDGDIVKFNIFDAMKFPCDVSYAYSLDSQDAFDFSNFDVPKTAICKNLTFQALQEEF</sequence>
<reference evidence="2" key="1">
    <citation type="journal article" date="2019" name="Plant Biotechnol. J.">
        <title>Genome sequencing of the Australian wild diploid species Gossypium australe highlights disease resistance and delayed gland morphogenesis.</title>
        <authorList>
            <person name="Cai Y."/>
            <person name="Cai X."/>
            <person name="Wang Q."/>
            <person name="Wang P."/>
            <person name="Zhang Y."/>
            <person name="Cai C."/>
            <person name="Xu Y."/>
            <person name="Wang K."/>
            <person name="Zhou Z."/>
            <person name="Wang C."/>
            <person name="Geng S."/>
            <person name="Li B."/>
            <person name="Dong Q."/>
            <person name="Hou Y."/>
            <person name="Wang H."/>
            <person name="Ai P."/>
            <person name="Liu Z."/>
            <person name="Yi F."/>
            <person name="Sun M."/>
            <person name="An G."/>
            <person name="Cheng J."/>
            <person name="Zhang Y."/>
            <person name="Shi Q."/>
            <person name="Xie Y."/>
            <person name="Shi X."/>
            <person name="Chang Y."/>
            <person name="Huang F."/>
            <person name="Chen Y."/>
            <person name="Hong S."/>
            <person name="Mi L."/>
            <person name="Sun Q."/>
            <person name="Zhang L."/>
            <person name="Zhou B."/>
            <person name="Peng R."/>
            <person name="Zhang X."/>
            <person name="Liu F."/>
        </authorList>
    </citation>
    <scope>NUCLEOTIDE SEQUENCE [LARGE SCALE GENOMIC DNA]</scope>
    <source>
        <strain evidence="2">cv. PA1801</strain>
    </source>
</reference>
<comment type="caution">
    <text evidence="1">The sequence shown here is derived from an EMBL/GenBank/DDBJ whole genome shotgun (WGS) entry which is preliminary data.</text>
</comment>
<evidence type="ECO:0000313" key="1">
    <source>
        <dbReference type="EMBL" id="KAA3484707.1"/>
    </source>
</evidence>
<dbReference type="OrthoDB" id="778454at2759"/>